<reference evidence="10" key="1">
    <citation type="submission" date="2010-03" db="EMBL/GenBank/DDBJ databases">
        <title>The genome sequence of Synergistetes sp. SGP1.</title>
        <authorList>
            <consortium name="metaHIT consortium -- http://www.metahit.eu/"/>
            <person name="Pajon A."/>
            <person name="Turner K."/>
            <person name="Parkhill J."/>
            <person name="Wade W."/>
            <person name="Vartoukian S."/>
        </authorList>
    </citation>
    <scope>NUCLEOTIDE SEQUENCE [LARGE SCALE GENOMIC DNA]</scope>
    <source>
        <strain evidence="10">SGP1</strain>
    </source>
</reference>
<keyword evidence="3 7" id="KW-0813">Transport</keyword>
<protein>
    <submittedName>
        <fullName evidence="9">Glycerol uptake facilitator and related permeases (Major Intrinsic Protein Family)</fullName>
    </submittedName>
</protein>
<sequence length="244" mass="25670">MQSWLGPVFGEFFGTLVLIVFGDGDVAATALKGSKGEGAGWVHVNWGWAWAVVMGIFAAQATGSPQADINPAVTLAKFMAGTYAANEALVVMAAQFVGAFLGAVIVYFAYLNHWEGTAPDAQLAVFCTGPARRNYPCNFLTEVIATFFLVTGIMCIFSKGVGGQGGWMGAFMVGGLIYVLGAALGGPTGYSMNPARDFGPRVAHFVLPMAGKRDSDWGYAWVGTIGPWAGAAVAFFFCRAFGLM</sequence>
<dbReference type="InterPro" id="IPR000425">
    <property type="entry name" value="MIP"/>
</dbReference>
<keyword evidence="10" id="KW-1185">Reference proteome</keyword>
<evidence type="ECO:0000256" key="7">
    <source>
        <dbReference type="RuleBase" id="RU000477"/>
    </source>
</evidence>
<dbReference type="Proteomes" id="UP000008957">
    <property type="component" value="Chromosome"/>
</dbReference>
<feature type="transmembrane region" description="Helical" evidence="8">
    <location>
        <begin position="139"/>
        <end position="157"/>
    </location>
</feature>
<dbReference type="GO" id="GO:0015254">
    <property type="term" value="F:glycerol channel activity"/>
    <property type="evidence" value="ECO:0007669"/>
    <property type="project" value="TreeGrafter"/>
</dbReference>
<evidence type="ECO:0000256" key="8">
    <source>
        <dbReference type="SAM" id="Phobius"/>
    </source>
</evidence>
<dbReference type="GO" id="GO:0005886">
    <property type="term" value="C:plasma membrane"/>
    <property type="evidence" value="ECO:0007669"/>
    <property type="project" value="TreeGrafter"/>
</dbReference>
<evidence type="ECO:0000313" key="10">
    <source>
        <dbReference type="Proteomes" id="UP000008957"/>
    </source>
</evidence>
<dbReference type="Pfam" id="PF00230">
    <property type="entry name" value="MIP"/>
    <property type="match status" value="1"/>
</dbReference>
<evidence type="ECO:0000256" key="2">
    <source>
        <dbReference type="ARBA" id="ARBA00006175"/>
    </source>
</evidence>
<evidence type="ECO:0000256" key="3">
    <source>
        <dbReference type="ARBA" id="ARBA00022448"/>
    </source>
</evidence>
<evidence type="ECO:0000256" key="6">
    <source>
        <dbReference type="ARBA" id="ARBA00023136"/>
    </source>
</evidence>
<evidence type="ECO:0000256" key="4">
    <source>
        <dbReference type="ARBA" id="ARBA00022692"/>
    </source>
</evidence>
<evidence type="ECO:0000256" key="5">
    <source>
        <dbReference type="ARBA" id="ARBA00022989"/>
    </source>
</evidence>
<reference evidence="9 10" key="2">
    <citation type="submission" date="2010-03" db="EMBL/GenBank/DDBJ databases">
        <authorList>
            <person name="Pajon A."/>
        </authorList>
    </citation>
    <scope>NUCLEOTIDE SEQUENCE [LARGE SCALE GENOMIC DNA]</scope>
    <source>
        <strain evidence="9 10">SGP1</strain>
    </source>
</reference>
<evidence type="ECO:0000256" key="1">
    <source>
        <dbReference type="ARBA" id="ARBA00004141"/>
    </source>
</evidence>
<name>A0AB94IWM3_9BACT</name>
<comment type="similarity">
    <text evidence="2 7">Belongs to the MIP/aquaporin (TC 1.A.8) family.</text>
</comment>
<dbReference type="RefSeq" id="WP_015556290.1">
    <property type="nucleotide sequence ID" value="NC_021038.1"/>
</dbReference>
<dbReference type="PRINTS" id="PR00783">
    <property type="entry name" value="MINTRINSICP"/>
</dbReference>
<dbReference type="EMBL" id="FP929056">
    <property type="protein sequence ID" value="CBL28143.1"/>
    <property type="molecule type" value="Genomic_DNA"/>
</dbReference>
<keyword evidence="4 7" id="KW-0812">Transmembrane</keyword>
<feature type="transmembrane region" description="Helical" evidence="8">
    <location>
        <begin position="88"/>
        <end position="110"/>
    </location>
</feature>
<keyword evidence="5 8" id="KW-1133">Transmembrane helix</keyword>
<feature type="transmembrane region" description="Helical" evidence="8">
    <location>
        <begin position="169"/>
        <end position="190"/>
    </location>
</feature>
<feature type="transmembrane region" description="Helical" evidence="8">
    <location>
        <begin position="218"/>
        <end position="238"/>
    </location>
</feature>
<comment type="subcellular location">
    <subcellularLocation>
        <location evidence="1">Membrane</location>
        <topology evidence="1">Multi-pass membrane protein</topology>
    </subcellularLocation>
</comment>
<dbReference type="PANTHER" id="PTHR43829">
    <property type="entry name" value="AQUAPORIN OR AQUAGLYCEROPORIN RELATED"/>
    <property type="match status" value="1"/>
</dbReference>
<organism evidence="9 10">
    <name type="scientific">Fretibacterium fastidiosum</name>
    <dbReference type="NCBI Taxonomy" id="651822"/>
    <lineage>
        <taxon>Bacteria</taxon>
        <taxon>Thermotogati</taxon>
        <taxon>Synergistota</taxon>
        <taxon>Synergistia</taxon>
        <taxon>Synergistales</taxon>
        <taxon>Aminobacteriaceae</taxon>
        <taxon>Fretibacterium</taxon>
    </lineage>
</organism>
<dbReference type="InterPro" id="IPR023271">
    <property type="entry name" value="Aquaporin-like"/>
</dbReference>
<dbReference type="PANTHER" id="PTHR43829:SF9">
    <property type="entry name" value="AQUAPORIN-9"/>
    <property type="match status" value="1"/>
</dbReference>
<dbReference type="InterPro" id="IPR050363">
    <property type="entry name" value="MIP/Aquaporin"/>
</dbReference>
<accession>A0AB94IWM3</accession>
<dbReference type="Gene3D" id="1.20.1080.10">
    <property type="entry name" value="Glycerol uptake facilitator protein"/>
    <property type="match status" value="1"/>
</dbReference>
<dbReference type="KEGG" id="sbr:SY1_08450"/>
<dbReference type="SUPFAM" id="SSF81338">
    <property type="entry name" value="Aquaporin-like"/>
    <property type="match status" value="1"/>
</dbReference>
<gene>
    <name evidence="9" type="ORF">SY1_08450</name>
</gene>
<evidence type="ECO:0000313" key="9">
    <source>
        <dbReference type="EMBL" id="CBL28143.1"/>
    </source>
</evidence>
<keyword evidence="6 8" id="KW-0472">Membrane</keyword>
<proteinExistence type="inferred from homology"/>
<dbReference type="AlphaFoldDB" id="A0AB94IWM3"/>